<gene>
    <name evidence="2" type="ORF">IV38_GL000805</name>
    <name evidence="3" type="ORF">IV40_GL001048</name>
</gene>
<feature type="transmembrane region" description="Helical" evidence="1">
    <location>
        <begin position="38"/>
        <end position="58"/>
    </location>
</feature>
<dbReference type="Proteomes" id="UP000051645">
    <property type="component" value="Unassembled WGS sequence"/>
</dbReference>
<keyword evidence="4" id="KW-1185">Reference proteome</keyword>
<name>A0A0R2FK19_9LACO</name>
<feature type="transmembrane region" description="Helical" evidence="1">
    <location>
        <begin position="6"/>
        <end position="26"/>
    </location>
</feature>
<proteinExistence type="predicted"/>
<keyword evidence="1" id="KW-0812">Transmembrane</keyword>
<keyword evidence="1" id="KW-0472">Membrane</keyword>
<reference evidence="4 5" key="1">
    <citation type="journal article" date="2015" name="Genome Announc.">
        <title>Expanding the biotechnology potential of lactobacilli through comparative genomics of 213 strains and associated genera.</title>
        <authorList>
            <person name="Sun Z."/>
            <person name="Harris H.M."/>
            <person name="McCann A."/>
            <person name="Guo C."/>
            <person name="Argimon S."/>
            <person name="Zhang W."/>
            <person name="Yang X."/>
            <person name="Jeffery I.B."/>
            <person name="Cooney J.C."/>
            <person name="Kagawa T.F."/>
            <person name="Liu W."/>
            <person name="Song Y."/>
            <person name="Salvetti E."/>
            <person name="Wrobel A."/>
            <person name="Rasinkangas P."/>
            <person name="Parkhill J."/>
            <person name="Rea M.C."/>
            <person name="O'Sullivan O."/>
            <person name="Ritari J."/>
            <person name="Douillard F.P."/>
            <person name="Paul Ross R."/>
            <person name="Yang R."/>
            <person name="Briner A.E."/>
            <person name="Felis G.E."/>
            <person name="de Vos W.M."/>
            <person name="Barrangou R."/>
            <person name="Klaenhammer T.R."/>
            <person name="Caufield P.W."/>
            <person name="Cui Y."/>
            <person name="Zhang H."/>
            <person name="O'Toole P.W."/>
        </authorList>
    </citation>
    <scope>NUCLEOTIDE SEQUENCE [LARGE SCALE GENOMIC DNA]</scope>
    <source>
        <strain evidence="2 5">ATCC BAA-66</strain>
        <strain evidence="3 4">DSM 13344</strain>
    </source>
</reference>
<sequence>MNDSVQIKLIIMAAAAILVYLSVLWLEWRTKTATRFEIILQSVVVVLSLFLLVDLFHWV</sequence>
<protein>
    <submittedName>
        <fullName evidence="2">Uncharacterized protein</fullName>
    </submittedName>
</protein>
<dbReference type="EMBL" id="JQAZ01000002">
    <property type="protein sequence ID" value="KRN32984.1"/>
    <property type="molecule type" value="Genomic_DNA"/>
</dbReference>
<accession>A0A0R2FK19</accession>
<evidence type="ECO:0000313" key="4">
    <source>
        <dbReference type="Proteomes" id="UP000051645"/>
    </source>
</evidence>
<organism evidence="2 5">
    <name type="scientific">Lactobacillus selangorensis</name>
    <dbReference type="NCBI Taxonomy" id="81857"/>
    <lineage>
        <taxon>Bacteria</taxon>
        <taxon>Bacillati</taxon>
        <taxon>Bacillota</taxon>
        <taxon>Bacilli</taxon>
        <taxon>Lactobacillales</taxon>
        <taxon>Lactobacillaceae</taxon>
        <taxon>Lactobacillus</taxon>
    </lineage>
</organism>
<evidence type="ECO:0000313" key="3">
    <source>
        <dbReference type="EMBL" id="KRN32984.1"/>
    </source>
</evidence>
<comment type="caution">
    <text evidence="2">The sequence shown here is derived from an EMBL/GenBank/DDBJ whole genome shotgun (WGS) entry which is preliminary data.</text>
</comment>
<dbReference type="EMBL" id="JQAT01000002">
    <property type="protein sequence ID" value="KRN28606.1"/>
    <property type="molecule type" value="Genomic_DNA"/>
</dbReference>
<dbReference type="PATRIC" id="fig|81857.3.peg.807"/>
<dbReference type="Proteomes" id="UP000051751">
    <property type="component" value="Unassembled WGS sequence"/>
</dbReference>
<dbReference type="AlphaFoldDB" id="A0A0R2FK19"/>
<evidence type="ECO:0000256" key="1">
    <source>
        <dbReference type="SAM" id="Phobius"/>
    </source>
</evidence>
<evidence type="ECO:0000313" key="2">
    <source>
        <dbReference type="EMBL" id="KRN28606.1"/>
    </source>
</evidence>
<dbReference type="RefSeq" id="WP_057769209.1">
    <property type="nucleotide sequence ID" value="NZ_JQAT01000002.1"/>
</dbReference>
<keyword evidence="1" id="KW-1133">Transmembrane helix</keyword>
<evidence type="ECO:0000313" key="5">
    <source>
        <dbReference type="Proteomes" id="UP000051751"/>
    </source>
</evidence>